<dbReference type="InterPro" id="IPR050266">
    <property type="entry name" value="AB_hydrolase_sf"/>
</dbReference>
<evidence type="ECO:0000313" key="3">
    <source>
        <dbReference type="Proteomes" id="UP000322997"/>
    </source>
</evidence>
<dbReference type="InterPro" id="IPR000073">
    <property type="entry name" value="AB_hydrolase_1"/>
</dbReference>
<comment type="caution">
    <text evidence="2">The sequence shown here is derived from an EMBL/GenBank/DDBJ whole genome shotgun (WGS) entry which is preliminary data.</text>
</comment>
<keyword evidence="2" id="KW-0378">Hydrolase</keyword>
<dbReference type="Proteomes" id="UP000322997">
    <property type="component" value="Unassembled WGS sequence"/>
</dbReference>
<reference evidence="2 3" key="1">
    <citation type="submission" date="2019-08" db="EMBL/GenBank/DDBJ databases">
        <title>Bacillus genomes from the desert of Cuatro Cienegas, Coahuila.</title>
        <authorList>
            <person name="Olmedo-Alvarez G."/>
        </authorList>
    </citation>
    <scope>NUCLEOTIDE SEQUENCE [LARGE SCALE GENOMIC DNA]</scope>
    <source>
        <strain evidence="2 3">CH108_3D</strain>
    </source>
</reference>
<dbReference type="SUPFAM" id="SSF53474">
    <property type="entry name" value="alpha/beta-Hydrolases"/>
    <property type="match status" value="1"/>
</dbReference>
<accession>A0A5D4RWL9</accession>
<dbReference type="Gene3D" id="3.40.50.1820">
    <property type="entry name" value="alpha/beta hydrolase"/>
    <property type="match status" value="1"/>
</dbReference>
<dbReference type="EMBL" id="VTEQ01000002">
    <property type="protein sequence ID" value="TYS55079.1"/>
    <property type="molecule type" value="Genomic_DNA"/>
</dbReference>
<gene>
    <name evidence="2" type="ORF">FZC83_09025</name>
</gene>
<dbReference type="PANTHER" id="PTHR43798">
    <property type="entry name" value="MONOACYLGLYCEROL LIPASE"/>
    <property type="match status" value="1"/>
</dbReference>
<sequence length="254" mass="28370">MSLSLCEYGETSAPLLVFLHGGGVSGWMWNEQIEAFPDYHCVVPDLPGHGGSRHLDFTMKGTAGLLLTMIEEKSSGKPVHLIGFSLGAQLIVQMLSMNPHCAETAIINSALTRPMPSLIPVIRPLVRLTHPLTRLRWFAKLQARRLHLPDVLVENYWEESRELKASTLEQILVENMSFKIPPSFQETTVRVLVTAGGKERTIMKKSAEDIQTKAKGSLYMFPGVGHGAPLANPDSFNHLVRKWVEDHTKRSHFL</sequence>
<protein>
    <submittedName>
        <fullName evidence="2">Alpha/beta hydrolase</fullName>
    </submittedName>
</protein>
<dbReference type="GO" id="GO:0016787">
    <property type="term" value="F:hydrolase activity"/>
    <property type="evidence" value="ECO:0007669"/>
    <property type="project" value="UniProtKB-KW"/>
</dbReference>
<evidence type="ECO:0000259" key="1">
    <source>
        <dbReference type="Pfam" id="PF12697"/>
    </source>
</evidence>
<name>A0A5D4RWL9_9BACI</name>
<dbReference type="InterPro" id="IPR029058">
    <property type="entry name" value="AB_hydrolase_fold"/>
</dbReference>
<feature type="domain" description="AB hydrolase-1" evidence="1">
    <location>
        <begin position="16"/>
        <end position="236"/>
    </location>
</feature>
<dbReference type="AlphaFoldDB" id="A0A5D4RWL9"/>
<proteinExistence type="predicted"/>
<organism evidence="2 3">
    <name type="scientific">Rossellomorea marisflavi</name>
    <dbReference type="NCBI Taxonomy" id="189381"/>
    <lineage>
        <taxon>Bacteria</taxon>
        <taxon>Bacillati</taxon>
        <taxon>Bacillota</taxon>
        <taxon>Bacilli</taxon>
        <taxon>Bacillales</taxon>
        <taxon>Bacillaceae</taxon>
        <taxon>Rossellomorea</taxon>
    </lineage>
</organism>
<dbReference type="RefSeq" id="WP_148985134.1">
    <property type="nucleotide sequence ID" value="NZ_JBNILK010000003.1"/>
</dbReference>
<dbReference type="Pfam" id="PF12697">
    <property type="entry name" value="Abhydrolase_6"/>
    <property type="match status" value="1"/>
</dbReference>
<evidence type="ECO:0000313" key="2">
    <source>
        <dbReference type="EMBL" id="TYS55079.1"/>
    </source>
</evidence>